<protein>
    <recommendedName>
        <fullName evidence="3">PNPLA domain-containing protein</fullName>
    </recommendedName>
</protein>
<dbReference type="RefSeq" id="XP_028467100.1">
    <property type="nucleotide sequence ID" value="XM_028613480.1"/>
</dbReference>
<dbReference type="STRING" id="1314773.A0A3N2PXV1"/>
<gene>
    <name evidence="1" type="ORF">SODALDRAFT_350465</name>
</gene>
<reference evidence="1 2" key="1">
    <citation type="journal article" date="2018" name="Mol. Ecol.">
        <title>The obligate alkalophilic soda-lake fungus Sodiomyces alkalinus has shifted to a protein diet.</title>
        <authorList>
            <person name="Grum-Grzhimaylo A.A."/>
            <person name="Falkoski D.L."/>
            <person name="van den Heuvel J."/>
            <person name="Valero-Jimenez C.A."/>
            <person name="Min B."/>
            <person name="Choi I.G."/>
            <person name="Lipzen A."/>
            <person name="Daum C.G."/>
            <person name="Aanen D.K."/>
            <person name="Tsang A."/>
            <person name="Henrissat B."/>
            <person name="Bilanenko E.N."/>
            <person name="de Vries R.P."/>
            <person name="van Kan J.A.L."/>
            <person name="Grigoriev I.V."/>
            <person name="Debets A.J.M."/>
        </authorList>
    </citation>
    <scope>NUCLEOTIDE SEQUENCE [LARGE SCALE GENOMIC DNA]</scope>
    <source>
        <strain evidence="1 2">F11</strain>
    </source>
</reference>
<sequence length="229" mass="25149">MIGGTSAGGLMAVMLGRLCDEHTNRSGRPAAPPPLQPRSTILSLSAPSTSNFDGALGKNNPVFALWNQALDVWGDRLRGSLWCLPGVDRTGVPVRRWKKLGTEIEKTEEQFRRDKVDLDNDDRYFRFNESKKKAEIAAATRDYVQSQEVLKHMTALANGLSASSIAGWDTLCVRLIDLETDQDGLFIAFEAGESLIDRISLSGVLQPGDDPVTVRLSSVSKVPPRFKHV</sequence>
<dbReference type="GeneID" id="39581958"/>
<dbReference type="OrthoDB" id="1658288at2759"/>
<evidence type="ECO:0008006" key="3">
    <source>
        <dbReference type="Google" id="ProtNLM"/>
    </source>
</evidence>
<evidence type="ECO:0000313" key="2">
    <source>
        <dbReference type="Proteomes" id="UP000272025"/>
    </source>
</evidence>
<keyword evidence="2" id="KW-1185">Reference proteome</keyword>
<accession>A0A3N2PXV1</accession>
<dbReference type="Proteomes" id="UP000272025">
    <property type="component" value="Unassembled WGS sequence"/>
</dbReference>
<dbReference type="EMBL" id="ML119054">
    <property type="protein sequence ID" value="ROT39294.1"/>
    <property type="molecule type" value="Genomic_DNA"/>
</dbReference>
<organism evidence="1 2">
    <name type="scientific">Sodiomyces alkalinus (strain CBS 110278 / VKM F-3762 / F11)</name>
    <name type="common">Alkaliphilic filamentous fungus</name>
    <dbReference type="NCBI Taxonomy" id="1314773"/>
    <lineage>
        <taxon>Eukaryota</taxon>
        <taxon>Fungi</taxon>
        <taxon>Dikarya</taxon>
        <taxon>Ascomycota</taxon>
        <taxon>Pezizomycotina</taxon>
        <taxon>Sordariomycetes</taxon>
        <taxon>Hypocreomycetidae</taxon>
        <taxon>Glomerellales</taxon>
        <taxon>Plectosphaerellaceae</taxon>
        <taxon>Sodiomyces</taxon>
    </lineage>
</organism>
<name>A0A3N2PXV1_SODAK</name>
<dbReference type="AlphaFoldDB" id="A0A3N2PXV1"/>
<evidence type="ECO:0000313" key="1">
    <source>
        <dbReference type="EMBL" id="ROT39294.1"/>
    </source>
</evidence>
<proteinExistence type="predicted"/>